<evidence type="ECO:0000259" key="2">
    <source>
        <dbReference type="Pfam" id="PF02037"/>
    </source>
</evidence>
<dbReference type="SUPFAM" id="SSF68906">
    <property type="entry name" value="SAP domain"/>
    <property type="match status" value="1"/>
</dbReference>
<proteinExistence type="predicted"/>
<reference evidence="3" key="1">
    <citation type="journal article" date="2019" name="MBio">
        <title>Virus Genomes from Deep Sea Sediments Expand the Ocean Megavirome and Support Independent Origins of Viral Gigantism.</title>
        <authorList>
            <person name="Backstrom D."/>
            <person name="Yutin N."/>
            <person name="Jorgensen S.L."/>
            <person name="Dharamshi J."/>
            <person name="Homa F."/>
            <person name="Zaremba-Niedwiedzka K."/>
            <person name="Spang A."/>
            <person name="Wolf Y.I."/>
            <person name="Koonin E.V."/>
            <person name="Ettema T.J."/>
        </authorList>
    </citation>
    <scope>NUCLEOTIDE SEQUENCE</scope>
</reference>
<name>A0A481YQ39_9VIRU</name>
<accession>A0A481YQ39</accession>
<feature type="domain" description="SAP" evidence="2">
    <location>
        <begin position="67"/>
        <end position="94"/>
    </location>
</feature>
<dbReference type="InterPro" id="IPR036361">
    <property type="entry name" value="SAP_dom_sf"/>
</dbReference>
<dbReference type="Pfam" id="PF02037">
    <property type="entry name" value="SAP"/>
    <property type="match status" value="1"/>
</dbReference>
<feature type="region of interest" description="Disordered" evidence="1">
    <location>
        <begin position="93"/>
        <end position="124"/>
    </location>
</feature>
<organism evidence="3">
    <name type="scientific">Iridovirus LCIVAC01</name>
    <dbReference type="NCBI Taxonomy" id="2506607"/>
    <lineage>
        <taxon>Viruses</taxon>
        <taxon>Varidnaviria</taxon>
        <taxon>Bamfordvirae</taxon>
        <taxon>Nucleocytoviricota</taxon>
        <taxon>Megaviricetes</taxon>
        <taxon>Pimascovirales</taxon>
        <taxon>Pimascovirales incertae sedis</taxon>
        <taxon>Iridoviridae</taxon>
    </lineage>
</organism>
<evidence type="ECO:0000256" key="1">
    <source>
        <dbReference type="SAM" id="MobiDB-lite"/>
    </source>
</evidence>
<dbReference type="EMBL" id="MK500314">
    <property type="protein sequence ID" value="QBK85302.1"/>
    <property type="molecule type" value="Genomic_DNA"/>
</dbReference>
<protein>
    <submittedName>
        <fullName evidence="3">SAP domain protein</fullName>
    </submittedName>
</protein>
<sequence length="235" mass="27048">MNQHLGEKINDLLESAINNYCKEIAKQYDLNCQELLNIWHGTCPNQKEVVKGDETLFNPTPEQLVTYNKAQLVALCKDRNLKVSGKKSDLINRLAGNGNEEQKPIAKKKSKKKTSDSEQSEVIKKLNEKREPIQIIRNDFGNYEHLDTKLVFDRESQLVIGVQKADGTIGPLTESDIENCDKYKFNYRLPDNLNIGSSLKNIRVEEIDDDDEEDEELDDKDIEEVEEEYDGEDIW</sequence>
<feature type="compositionally biased region" description="Basic and acidic residues" evidence="1">
    <location>
        <begin position="113"/>
        <end position="124"/>
    </location>
</feature>
<evidence type="ECO:0000313" key="3">
    <source>
        <dbReference type="EMBL" id="QBK85302.1"/>
    </source>
</evidence>
<feature type="compositionally biased region" description="Acidic residues" evidence="1">
    <location>
        <begin position="206"/>
        <end position="235"/>
    </location>
</feature>
<dbReference type="InterPro" id="IPR003034">
    <property type="entry name" value="SAP_dom"/>
</dbReference>
<feature type="region of interest" description="Disordered" evidence="1">
    <location>
        <begin position="204"/>
        <end position="235"/>
    </location>
</feature>
<dbReference type="Gene3D" id="1.10.720.30">
    <property type="entry name" value="SAP domain"/>
    <property type="match status" value="1"/>
</dbReference>
<gene>
    <name evidence="3" type="ORF">LCIVAC01_01110</name>
</gene>